<dbReference type="SUPFAM" id="SSF53335">
    <property type="entry name" value="S-adenosyl-L-methionine-dependent methyltransferases"/>
    <property type="match status" value="1"/>
</dbReference>
<proteinExistence type="predicted"/>
<evidence type="ECO:0000313" key="6">
    <source>
        <dbReference type="Proteomes" id="UP001596226"/>
    </source>
</evidence>
<dbReference type="EMBL" id="JBHSQS010000007">
    <property type="protein sequence ID" value="MFC5924512.1"/>
    <property type="molecule type" value="Genomic_DNA"/>
</dbReference>
<evidence type="ECO:0000256" key="1">
    <source>
        <dbReference type="ARBA" id="ARBA00022603"/>
    </source>
</evidence>
<evidence type="ECO:0000259" key="4">
    <source>
        <dbReference type="Pfam" id="PF13649"/>
    </source>
</evidence>
<protein>
    <submittedName>
        <fullName evidence="5">Class I SAM-dependent methyltransferase</fullName>
        <ecNumber evidence="5">2.1.1.-</ecNumber>
    </submittedName>
</protein>
<organism evidence="5 6">
    <name type="scientific">Micromonospora vulcania</name>
    <dbReference type="NCBI Taxonomy" id="1441873"/>
    <lineage>
        <taxon>Bacteria</taxon>
        <taxon>Bacillati</taxon>
        <taxon>Actinomycetota</taxon>
        <taxon>Actinomycetes</taxon>
        <taxon>Micromonosporales</taxon>
        <taxon>Micromonosporaceae</taxon>
        <taxon>Micromonospora</taxon>
    </lineage>
</organism>
<accession>A0ABW1H7Y0</accession>
<feature type="domain" description="Methyltransferase" evidence="4">
    <location>
        <begin position="9"/>
        <end position="106"/>
    </location>
</feature>
<dbReference type="CDD" id="cd02440">
    <property type="entry name" value="AdoMet_MTases"/>
    <property type="match status" value="1"/>
</dbReference>
<dbReference type="InterPro" id="IPR029063">
    <property type="entry name" value="SAM-dependent_MTases_sf"/>
</dbReference>
<evidence type="ECO:0000256" key="3">
    <source>
        <dbReference type="ARBA" id="ARBA00022691"/>
    </source>
</evidence>
<dbReference type="Gene3D" id="3.40.50.150">
    <property type="entry name" value="Vaccinia Virus protein VP39"/>
    <property type="match status" value="1"/>
</dbReference>
<keyword evidence="1 5" id="KW-0489">Methyltransferase</keyword>
<dbReference type="RefSeq" id="WP_377511655.1">
    <property type="nucleotide sequence ID" value="NZ_JBHSQS010000007.1"/>
</dbReference>
<gene>
    <name evidence="5" type="ORF">ACFQGL_14275</name>
</gene>
<dbReference type="GO" id="GO:0008168">
    <property type="term" value="F:methyltransferase activity"/>
    <property type="evidence" value="ECO:0007669"/>
    <property type="project" value="UniProtKB-KW"/>
</dbReference>
<evidence type="ECO:0000256" key="2">
    <source>
        <dbReference type="ARBA" id="ARBA00022679"/>
    </source>
</evidence>
<dbReference type="EC" id="2.1.1.-" evidence="5"/>
<dbReference type="Proteomes" id="UP001596226">
    <property type="component" value="Unassembled WGS sequence"/>
</dbReference>
<keyword evidence="2 5" id="KW-0808">Transferase</keyword>
<evidence type="ECO:0000313" key="5">
    <source>
        <dbReference type="EMBL" id="MFC5924512.1"/>
    </source>
</evidence>
<keyword evidence="3" id="KW-0949">S-adenosyl-L-methionine</keyword>
<dbReference type="GO" id="GO:0032259">
    <property type="term" value="P:methylation"/>
    <property type="evidence" value="ECO:0007669"/>
    <property type="project" value="UniProtKB-KW"/>
</dbReference>
<dbReference type="PANTHER" id="PTHR43464:SF19">
    <property type="entry name" value="UBIQUINONE BIOSYNTHESIS O-METHYLTRANSFERASE, MITOCHONDRIAL"/>
    <property type="match status" value="1"/>
</dbReference>
<comment type="caution">
    <text evidence="5">The sequence shown here is derived from an EMBL/GenBank/DDBJ whole genome shotgun (WGS) entry which is preliminary data.</text>
</comment>
<dbReference type="PANTHER" id="PTHR43464">
    <property type="entry name" value="METHYLTRANSFERASE"/>
    <property type="match status" value="1"/>
</dbReference>
<dbReference type="InterPro" id="IPR041698">
    <property type="entry name" value="Methyltransf_25"/>
</dbReference>
<reference evidence="6" key="1">
    <citation type="journal article" date="2019" name="Int. J. Syst. Evol. Microbiol.">
        <title>The Global Catalogue of Microorganisms (GCM) 10K type strain sequencing project: providing services to taxonomists for standard genome sequencing and annotation.</title>
        <authorList>
            <consortium name="The Broad Institute Genomics Platform"/>
            <consortium name="The Broad Institute Genome Sequencing Center for Infectious Disease"/>
            <person name="Wu L."/>
            <person name="Ma J."/>
        </authorList>
    </citation>
    <scope>NUCLEOTIDE SEQUENCE [LARGE SCALE GENOMIC DNA]</scope>
    <source>
        <strain evidence="6">CGMCC 4.7144</strain>
    </source>
</reference>
<dbReference type="Pfam" id="PF13649">
    <property type="entry name" value="Methyltransf_25"/>
    <property type="match status" value="1"/>
</dbReference>
<keyword evidence="6" id="KW-1185">Reference proteome</keyword>
<name>A0ABW1H7Y0_9ACTN</name>
<sequence length="166" mass="17284">MAIDEGDRVLEVGCGRGTAARLIGQQLTSGKVTAIDRSATMARLARLRLADLIEAGTAEVRDDAIETTDLPSASFDKIFAVNLSLFWIGATPSGIAQVKRLLAPTGMLYVFGERPTEATATAIGRKADALLRAHGFTTSTTTATGRAGRGLVCVSGFVGPTSDSGR</sequence>